<evidence type="ECO:0000256" key="5">
    <source>
        <dbReference type="ARBA" id="ARBA00022630"/>
    </source>
</evidence>
<comment type="caution">
    <text evidence="13">The sequence shown here is derived from an EMBL/GenBank/DDBJ whole genome shotgun (WGS) entry which is preliminary data.</text>
</comment>
<feature type="binding site" evidence="11">
    <location>
        <begin position="109"/>
        <end position="113"/>
    </location>
    <ligand>
        <name>substrate</name>
    </ligand>
</feature>
<organism evidence="13 14">
    <name type="scientific">Aliidongia dinghuensis</name>
    <dbReference type="NCBI Taxonomy" id="1867774"/>
    <lineage>
        <taxon>Bacteria</taxon>
        <taxon>Pseudomonadati</taxon>
        <taxon>Pseudomonadota</taxon>
        <taxon>Alphaproteobacteria</taxon>
        <taxon>Rhodospirillales</taxon>
        <taxon>Dongiaceae</taxon>
        <taxon>Aliidongia</taxon>
    </lineage>
</organism>
<evidence type="ECO:0000259" key="12">
    <source>
        <dbReference type="Pfam" id="PF01180"/>
    </source>
</evidence>
<dbReference type="NCBIfam" id="TIGR01036">
    <property type="entry name" value="pyrD_sub2"/>
    <property type="match status" value="1"/>
</dbReference>
<dbReference type="GO" id="GO:0006207">
    <property type="term" value="P:'de novo' pyrimidine nucleobase biosynthetic process"/>
    <property type="evidence" value="ECO:0007669"/>
    <property type="project" value="UniProtKB-UniRule"/>
</dbReference>
<dbReference type="InterPro" id="IPR050074">
    <property type="entry name" value="DHO_dehydrogenase"/>
</dbReference>
<evidence type="ECO:0000256" key="11">
    <source>
        <dbReference type="HAMAP-Rule" id="MF_00225"/>
    </source>
</evidence>
<dbReference type="NCBIfam" id="NF003652">
    <property type="entry name" value="PRK05286.2-5"/>
    <property type="match status" value="1"/>
</dbReference>
<protein>
    <recommendedName>
        <fullName evidence="11">Dihydroorotate dehydrogenase (quinone)</fullName>
        <ecNumber evidence="11">1.3.5.2</ecNumber>
    </recommendedName>
    <alternativeName>
        <fullName evidence="11">DHOdehase</fullName>
        <shortName evidence="11">DHOD</shortName>
        <shortName evidence="11">DHODase</shortName>
    </alternativeName>
    <alternativeName>
        <fullName evidence="11">Dihydroorotate oxidase</fullName>
    </alternativeName>
</protein>
<feature type="binding site" evidence="11">
    <location>
        <position position="137"/>
    </location>
    <ligand>
        <name>FMN</name>
        <dbReference type="ChEBI" id="CHEBI:58210"/>
    </ligand>
</feature>
<dbReference type="EC" id="1.3.5.2" evidence="11"/>
<dbReference type="PROSITE" id="PS00912">
    <property type="entry name" value="DHODEHASE_2"/>
    <property type="match status" value="1"/>
</dbReference>
<dbReference type="EMBL" id="BMJQ01000023">
    <property type="protein sequence ID" value="GGF46090.1"/>
    <property type="molecule type" value="Genomic_DNA"/>
</dbReference>
<reference evidence="13" key="2">
    <citation type="submission" date="2020-09" db="EMBL/GenBank/DDBJ databases">
        <authorList>
            <person name="Sun Q."/>
            <person name="Zhou Y."/>
        </authorList>
    </citation>
    <scope>NUCLEOTIDE SEQUENCE</scope>
    <source>
        <strain evidence="13">CGMCC 1.15725</strain>
    </source>
</reference>
<feature type="binding site" evidence="11">
    <location>
        <begin position="312"/>
        <end position="313"/>
    </location>
    <ligand>
        <name>FMN</name>
        <dbReference type="ChEBI" id="CHEBI:58210"/>
    </ligand>
</feature>
<feature type="binding site" evidence="11">
    <location>
        <position position="262"/>
    </location>
    <ligand>
        <name>FMN</name>
        <dbReference type="ChEBI" id="CHEBI:58210"/>
    </ligand>
</feature>
<name>A0A8J2YZL4_9PROT</name>
<dbReference type="PROSITE" id="PS00911">
    <property type="entry name" value="DHODEHASE_1"/>
    <property type="match status" value="1"/>
</dbReference>
<dbReference type="Gene3D" id="3.20.20.70">
    <property type="entry name" value="Aldolase class I"/>
    <property type="match status" value="1"/>
</dbReference>
<comment type="subunit">
    <text evidence="11">Monomer.</text>
</comment>
<evidence type="ECO:0000256" key="4">
    <source>
        <dbReference type="ARBA" id="ARBA00005359"/>
    </source>
</evidence>
<dbReference type="UniPathway" id="UPA00070">
    <property type="reaction ID" value="UER00946"/>
</dbReference>
<comment type="pathway">
    <text evidence="3 11">Pyrimidine metabolism; UMP biosynthesis via de novo pathway; orotate from (S)-dihydroorotate (quinone route): step 1/1.</text>
</comment>
<feature type="binding site" evidence="11">
    <location>
        <position position="84"/>
    </location>
    <ligand>
        <name>FMN</name>
        <dbReference type="ChEBI" id="CHEBI:58210"/>
    </ligand>
</feature>
<evidence type="ECO:0000256" key="3">
    <source>
        <dbReference type="ARBA" id="ARBA00005161"/>
    </source>
</evidence>
<dbReference type="NCBIfam" id="NF003645">
    <property type="entry name" value="PRK05286.1-2"/>
    <property type="match status" value="1"/>
</dbReference>
<evidence type="ECO:0000256" key="6">
    <source>
        <dbReference type="ARBA" id="ARBA00022643"/>
    </source>
</evidence>
<comment type="catalytic activity">
    <reaction evidence="10 11">
        <text>(S)-dihydroorotate + a quinone = orotate + a quinol</text>
        <dbReference type="Rhea" id="RHEA:30187"/>
        <dbReference type="ChEBI" id="CHEBI:24646"/>
        <dbReference type="ChEBI" id="CHEBI:30839"/>
        <dbReference type="ChEBI" id="CHEBI:30864"/>
        <dbReference type="ChEBI" id="CHEBI:132124"/>
        <dbReference type="EC" id="1.3.5.2"/>
    </reaction>
</comment>
<dbReference type="GO" id="GO:0005737">
    <property type="term" value="C:cytoplasm"/>
    <property type="evidence" value="ECO:0007669"/>
    <property type="project" value="InterPro"/>
</dbReference>
<dbReference type="HAMAP" id="MF_00225">
    <property type="entry name" value="DHO_dh_type2"/>
    <property type="match status" value="1"/>
</dbReference>
<dbReference type="CDD" id="cd04738">
    <property type="entry name" value="DHOD_2_like"/>
    <property type="match status" value="1"/>
</dbReference>
<proteinExistence type="inferred from homology"/>
<evidence type="ECO:0000313" key="14">
    <source>
        <dbReference type="Proteomes" id="UP000646365"/>
    </source>
</evidence>
<keyword evidence="11" id="KW-1003">Cell membrane</keyword>
<sequence length="362" mass="38471">MALATIALPLLRLLPAERAHELTIRALKAGFAPARPPADEPMLATRLWNLDFPNPIGLAAGFDKNAEVPDAMLRWGMGFSEIGTVTPRPQAGNPQPRLFRLVEDRAVINRMGFNNEGLGIVTARLTARARRGIVGANLGKNRDAADATADYCRGVATLAPLADYLVINVSSPNTPGLRDLQRRSEVGALIHAVIEARDAVRLDRPPPILLKIAPDLTPQEIDDIAEVALDSKIDGIIVSNTTVARPATLRSINAPEPGGLSGKPLFEPSTAVLAEVYRRTHGRIPLVGVGGVASGEDAYAKIRAGASLVQLYSALVYHGPALIQRIKRDLAACLRRDGFAHVAEAVGSGADRVASGVHRQGA</sequence>
<dbReference type="PANTHER" id="PTHR48109:SF4">
    <property type="entry name" value="DIHYDROOROTATE DEHYDROGENASE (QUINONE), MITOCHONDRIAL"/>
    <property type="match status" value="1"/>
</dbReference>
<reference evidence="13" key="1">
    <citation type="journal article" date="2014" name="Int. J. Syst. Evol. Microbiol.">
        <title>Complete genome sequence of Corynebacterium casei LMG S-19264T (=DSM 44701T), isolated from a smear-ripened cheese.</title>
        <authorList>
            <consortium name="US DOE Joint Genome Institute (JGI-PGF)"/>
            <person name="Walter F."/>
            <person name="Albersmeier A."/>
            <person name="Kalinowski J."/>
            <person name="Ruckert C."/>
        </authorList>
    </citation>
    <scope>NUCLEOTIDE SEQUENCE</scope>
    <source>
        <strain evidence="13">CGMCC 1.15725</strain>
    </source>
</reference>
<dbReference type="InterPro" id="IPR005719">
    <property type="entry name" value="Dihydroorotate_DH_2"/>
</dbReference>
<dbReference type="InterPro" id="IPR013785">
    <property type="entry name" value="Aldolase_TIM"/>
</dbReference>
<feature type="binding site" evidence="11">
    <location>
        <position position="291"/>
    </location>
    <ligand>
        <name>FMN</name>
        <dbReference type="ChEBI" id="CHEBI:58210"/>
    </ligand>
</feature>
<dbReference type="GO" id="GO:0044205">
    <property type="term" value="P:'de novo' UMP biosynthetic process"/>
    <property type="evidence" value="ECO:0007669"/>
    <property type="project" value="UniProtKB-UniRule"/>
</dbReference>
<evidence type="ECO:0000256" key="8">
    <source>
        <dbReference type="ARBA" id="ARBA00023002"/>
    </source>
</evidence>
<dbReference type="Proteomes" id="UP000646365">
    <property type="component" value="Unassembled WGS sequence"/>
</dbReference>
<evidence type="ECO:0000256" key="1">
    <source>
        <dbReference type="ARBA" id="ARBA00003125"/>
    </source>
</evidence>
<dbReference type="GO" id="GO:0106430">
    <property type="term" value="F:dihydroorotate dehydrogenase (quinone) activity"/>
    <property type="evidence" value="ECO:0007669"/>
    <property type="project" value="UniProtKB-EC"/>
</dbReference>
<feature type="binding site" evidence="11">
    <location>
        <position position="64"/>
    </location>
    <ligand>
        <name>substrate</name>
    </ligand>
</feature>
<dbReference type="Pfam" id="PF01180">
    <property type="entry name" value="DHO_dh"/>
    <property type="match status" value="1"/>
</dbReference>
<comment type="function">
    <text evidence="1 11">Catalyzes the conversion of dihydroorotate to orotate with quinone as electron acceptor.</text>
</comment>
<accession>A0A8J2YZL4</accession>
<comment type="subcellular location">
    <subcellularLocation>
        <location evidence="11">Cell membrane</location>
        <topology evidence="11">Peripheral membrane protein</topology>
    </subcellularLocation>
    <subcellularLocation>
        <location evidence="2">Membrane</location>
    </subcellularLocation>
</comment>
<dbReference type="InterPro" id="IPR005720">
    <property type="entry name" value="Dihydroorotate_DH_cat"/>
</dbReference>
<evidence type="ECO:0000256" key="2">
    <source>
        <dbReference type="ARBA" id="ARBA00004370"/>
    </source>
</evidence>
<dbReference type="InterPro" id="IPR001295">
    <property type="entry name" value="Dihydroorotate_DH_CS"/>
</dbReference>
<feature type="binding site" evidence="11">
    <location>
        <position position="173"/>
    </location>
    <ligand>
        <name>substrate</name>
    </ligand>
</feature>
<feature type="binding site" evidence="11">
    <location>
        <begin position="60"/>
        <end position="64"/>
    </location>
    <ligand>
        <name>FMN</name>
        <dbReference type="ChEBI" id="CHEBI:58210"/>
    </ligand>
</feature>
<keyword evidence="7 11" id="KW-0665">Pyrimidine biosynthesis</keyword>
<dbReference type="PANTHER" id="PTHR48109">
    <property type="entry name" value="DIHYDROOROTATE DEHYDROGENASE (QUINONE), MITOCHONDRIAL-RELATED"/>
    <property type="match status" value="1"/>
</dbReference>
<feature type="binding site" evidence="11">
    <location>
        <position position="239"/>
    </location>
    <ligand>
        <name>FMN</name>
        <dbReference type="ChEBI" id="CHEBI:58210"/>
    </ligand>
</feature>
<feature type="binding site" evidence="11">
    <location>
        <position position="168"/>
    </location>
    <ligand>
        <name>FMN</name>
        <dbReference type="ChEBI" id="CHEBI:58210"/>
    </ligand>
</feature>
<evidence type="ECO:0000313" key="13">
    <source>
        <dbReference type="EMBL" id="GGF46090.1"/>
    </source>
</evidence>
<feature type="domain" description="Dihydroorotate dehydrogenase catalytic" evidence="12">
    <location>
        <begin position="42"/>
        <end position="334"/>
    </location>
</feature>
<gene>
    <name evidence="11 13" type="primary">pyrD</name>
    <name evidence="13" type="ORF">GCM10011611_60680</name>
</gene>
<dbReference type="AlphaFoldDB" id="A0A8J2YZL4"/>
<comment type="cofactor">
    <cofactor evidence="11">
        <name>FMN</name>
        <dbReference type="ChEBI" id="CHEBI:58210"/>
    </cofactor>
    <text evidence="11">Binds 1 FMN per subunit.</text>
</comment>
<evidence type="ECO:0000256" key="9">
    <source>
        <dbReference type="ARBA" id="ARBA00023136"/>
    </source>
</evidence>
<keyword evidence="6 11" id="KW-0288">FMN</keyword>
<dbReference type="SUPFAM" id="SSF51395">
    <property type="entry name" value="FMN-linked oxidoreductases"/>
    <property type="match status" value="1"/>
</dbReference>
<keyword evidence="8 11" id="KW-0560">Oxidoreductase</keyword>
<feature type="binding site" evidence="11">
    <location>
        <position position="211"/>
    </location>
    <ligand>
        <name>FMN</name>
        <dbReference type="ChEBI" id="CHEBI:58210"/>
    </ligand>
</feature>
<keyword evidence="5 11" id="KW-0285">Flavoprotein</keyword>
<evidence type="ECO:0000256" key="10">
    <source>
        <dbReference type="ARBA" id="ARBA00048639"/>
    </source>
</evidence>
<feature type="binding site" evidence="11">
    <location>
        <begin position="240"/>
        <end position="241"/>
    </location>
    <ligand>
        <name>substrate</name>
    </ligand>
</feature>
<feature type="active site" description="Nucleophile" evidence="11">
    <location>
        <position position="171"/>
    </location>
</feature>
<keyword evidence="9 11" id="KW-0472">Membrane</keyword>
<comment type="similarity">
    <text evidence="4 11">Belongs to the dihydroorotate dehydrogenase family. Type 2 subfamily.</text>
</comment>
<keyword evidence="14" id="KW-1185">Reference proteome</keyword>
<feature type="binding site" evidence="11">
    <location>
        <position position="168"/>
    </location>
    <ligand>
        <name>substrate</name>
    </ligand>
</feature>
<evidence type="ECO:0000256" key="7">
    <source>
        <dbReference type="ARBA" id="ARBA00022975"/>
    </source>
</evidence>
<dbReference type="GO" id="GO:0005886">
    <property type="term" value="C:plasma membrane"/>
    <property type="evidence" value="ECO:0007669"/>
    <property type="project" value="UniProtKB-SubCell"/>
</dbReference>